<dbReference type="HOGENOM" id="CLU_1416571_0_0_1"/>
<dbReference type="RefSeq" id="XP_009017399.1">
    <property type="nucleotide sequence ID" value="XM_009019151.1"/>
</dbReference>
<keyword evidence="3" id="KW-1185">Reference proteome</keyword>
<evidence type="ECO:0000313" key="2">
    <source>
        <dbReference type="EnsemblMetazoa" id="HelroP184233"/>
    </source>
</evidence>
<name>T1FKT4_HELRO</name>
<dbReference type="Proteomes" id="UP000015101">
    <property type="component" value="Unassembled WGS sequence"/>
</dbReference>
<gene>
    <name evidence="2" type="primary">20209433</name>
    <name evidence="1" type="ORF">HELRODRAFT_184233</name>
</gene>
<sequence>MEKIASKIKYDLHKNYNENINSKSDRLLLHENTRPKKSKSVTWVDDGNVIKLITNDNKCCSLENLPAAQKLDKDWTRTINLCDARSSSRPRLIEQISMQLGLHISHERDKTQSLKSENPHEWSFKNQSWKLPEELNDFQKYVAWLNENRKKKLFIYKSDGLHDMSKYQPFLILISDIIFKINMNRFQTDTKL</sequence>
<reference evidence="3" key="1">
    <citation type="submission" date="2012-12" db="EMBL/GenBank/DDBJ databases">
        <authorList>
            <person name="Hellsten U."/>
            <person name="Grimwood J."/>
            <person name="Chapman J.A."/>
            <person name="Shapiro H."/>
            <person name="Aerts A."/>
            <person name="Otillar R.P."/>
            <person name="Terry A.Y."/>
            <person name="Boore J.L."/>
            <person name="Simakov O."/>
            <person name="Marletaz F."/>
            <person name="Cho S.-J."/>
            <person name="Edsinger-Gonzales E."/>
            <person name="Havlak P."/>
            <person name="Kuo D.-H."/>
            <person name="Larsson T."/>
            <person name="Lv J."/>
            <person name="Arendt D."/>
            <person name="Savage R."/>
            <person name="Osoegawa K."/>
            <person name="de Jong P."/>
            <person name="Lindberg D.R."/>
            <person name="Seaver E.C."/>
            <person name="Weisblat D.A."/>
            <person name="Putnam N.H."/>
            <person name="Grigoriev I.V."/>
            <person name="Rokhsar D.S."/>
        </authorList>
    </citation>
    <scope>NUCLEOTIDE SEQUENCE</scope>
</reference>
<reference evidence="2" key="3">
    <citation type="submission" date="2015-06" db="UniProtKB">
        <authorList>
            <consortium name="EnsemblMetazoa"/>
        </authorList>
    </citation>
    <scope>IDENTIFICATION</scope>
</reference>
<evidence type="ECO:0000313" key="3">
    <source>
        <dbReference type="Proteomes" id="UP000015101"/>
    </source>
</evidence>
<accession>T1FKT4</accession>
<proteinExistence type="predicted"/>
<protein>
    <submittedName>
        <fullName evidence="1 2">Uncharacterized protein</fullName>
    </submittedName>
</protein>
<dbReference type="KEGG" id="hro:HELRODRAFT_184233"/>
<reference evidence="1 3" key="2">
    <citation type="journal article" date="2013" name="Nature">
        <title>Insights into bilaterian evolution from three spiralian genomes.</title>
        <authorList>
            <person name="Simakov O."/>
            <person name="Marletaz F."/>
            <person name="Cho S.J."/>
            <person name="Edsinger-Gonzales E."/>
            <person name="Havlak P."/>
            <person name="Hellsten U."/>
            <person name="Kuo D.H."/>
            <person name="Larsson T."/>
            <person name="Lv J."/>
            <person name="Arendt D."/>
            <person name="Savage R."/>
            <person name="Osoegawa K."/>
            <person name="de Jong P."/>
            <person name="Grimwood J."/>
            <person name="Chapman J.A."/>
            <person name="Shapiro H."/>
            <person name="Aerts A."/>
            <person name="Otillar R.P."/>
            <person name="Terry A.Y."/>
            <person name="Boore J.L."/>
            <person name="Grigoriev I.V."/>
            <person name="Lindberg D.R."/>
            <person name="Seaver E.C."/>
            <person name="Weisblat D.A."/>
            <person name="Putnam N.H."/>
            <person name="Rokhsar D.S."/>
        </authorList>
    </citation>
    <scope>NUCLEOTIDE SEQUENCE</scope>
</reference>
<dbReference type="CTD" id="20209433"/>
<evidence type="ECO:0000313" key="1">
    <source>
        <dbReference type="EMBL" id="ESO04505.1"/>
    </source>
</evidence>
<dbReference type="InParanoid" id="T1FKT4"/>
<organism evidence="2 3">
    <name type="scientific">Helobdella robusta</name>
    <name type="common">Californian leech</name>
    <dbReference type="NCBI Taxonomy" id="6412"/>
    <lineage>
        <taxon>Eukaryota</taxon>
        <taxon>Metazoa</taxon>
        <taxon>Spiralia</taxon>
        <taxon>Lophotrochozoa</taxon>
        <taxon>Annelida</taxon>
        <taxon>Clitellata</taxon>
        <taxon>Hirudinea</taxon>
        <taxon>Rhynchobdellida</taxon>
        <taxon>Glossiphoniidae</taxon>
        <taxon>Helobdella</taxon>
    </lineage>
</organism>
<dbReference type="EMBL" id="AMQM01009456">
    <property type="status" value="NOT_ANNOTATED_CDS"/>
    <property type="molecule type" value="Genomic_DNA"/>
</dbReference>
<dbReference type="AlphaFoldDB" id="T1FKT4"/>
<dbReference type="EMBL" id="KB096458">
    <property type="protein sequence ID" value="ESO04505.1"/>
    <property type="molecule type" value="Genomic_DNA"/>
</dbReference>
<dbReference type="GeneID" id="20209433"/>
<dbReference type="EnsemblMetazoa" id="HelroT184233">
    <property type="protein sequence ID" value="HelroP184233"/>
    <property type="gene ID" value="HelroG184233"/>
</dbReference>